<dbReference type="PANTHER" id="PTHR44942:SF4">
    <property type="entry name" value="METHYLTRANSFERASE TYPE 11 DOMAIN-CONTAINING PROTEIN"/>
    <property type="match status" value="1"/>
</dbReference>
<gene>
    <name evidence="4" type="ORF">HBA54_06275</name>
</gene>
<dbReference type="PANTHER" id="PTHR44942">
    <property type="entry name" value="METHYLTRANSF_11 DOMAIN-CONTAINING PROTEIN"/>
    <property type="match status" value="1"/>
</dbReference>
<keyword evidence="5" id="KW-1185">Reference proteome</keyword>
<evidence type="ECO:0000256" key="2">
    <source>
        <dbReference type="ARBA" id="ARBA00022679"/>
    </source>
</evidence>
<organism evidence="4 5">
    <name type="scientific">Pelagibius litoralis</name>
    <dbReference type="NCBI Taxonomy" id="374515"/>
    <lineage>
        <taxon>Bacteria</taxon>
        <taxon>Pseudomonadati</taxon>
        <taxon>Pseudomonadota</taxon>
        <taxon>Alphaproteobacteria</taxon>
        <taxon>Rhodospirillales</taxon>
        <taxon>Rhodovibrionaceae</taxon>
        <taxon>Pelagibius</taxon>
    </lineage>
</organism>
<dbReference type="Gene3D" id="3.40.50.150">
    <property type="entry name" value="Vaccinia Virus protein VP39"/>
    <property type="match status" value="1"/>
</dbReference>
<evidence type="ECO:0000313" key="4">
    <source>
        <dbReference type="EMBL" id="NIA68193.1"/>
    </source>
</evidence>
<dbReference type="InterPro" id="IPR029063">
    <property type="entry name" value="SAM-dependent_MTases_sf"/>
</dbReference>
<keyword evidence="1 4" id="KW-0489">Methyltransferase</keyword>
<dbReference type="Pfam" id="PF13649">
    <property type="entry name" value="Methyltransf_25"/>
    <property type="match status" value="1"/>
</dbReference>
<keyword evidence="2" id="KW-0808">Transferase</keyword>
<protein>
    <submittedName>
        <fullName evidence="4">Class I SAM-dependent methyltransferase</fullName>
    </submittedName>
</protein>
<evidence type="ECO:0000313" key="5">
    <source>
        <dbReference type="Proteomes" id="UP000761264"/>
    </source>
</evidence>
<dbReference type="InterPro" id="IPR051052">
    <property type="entry name" value="Diverse_substrate_MTase"/>
</dbReference>
<comment type="caution">
    <text evidence="4">The sequence shown here is derived from an EMBL/GenBank/DDBJ whole genome shotgun (WGS) entry which is preliminary data.</text>
</comment>
<dbReference type="Proteomes" id="UP000761264">
    <property type="component" value="Unassembled WGS sequence"/>
</dbReference>
<dbReference type="AlphaFoldDB" id="A0A967EWT0"/>
<evidence type="ECO:0000259" key="3">
    <source>
        <dbReference type="Pfam" id="PF13649"/>
    </source>
</evidence>
<dbReference type="EMBL" id="JAAQPH010000004">
    <property type="protein sequence ID" value="NIA68193.1"/>
    <property type="molecule type" value="Genomic_DNA"/>
</dbReference>
<dbReference type="InterPro" id="IPR041698">
    <property type="entry name" value="Methyltransf_25"/>
</dbReference>
<accession>A0A967EWT0</accession>
<feature type="domain" description="Methyltransferase" evidence="3">
    <location>
        <begin position="43"/>
        <end position="132"/>
    </location>
</feature>
<dbReference type="RefSeq" id="WP_167222540.1">
    <property type="nucleotide sequence ID" value="NZ_JAAQPH010000004.1"/>
</dbReference>
<sequence>MTERIGVSFETSEVVDLYPHRPAYPDELFEALVRLAPAQGALLDLGCGHGKIARPLARRFDHVTAIDPSARMIALGRSLPNGAAPNIAWIEGLAEETAFPGETYDLVVAALSIHWMDHDRLFPRLKRHVRPDHIFAVISGDQAFDPPWQKDWQAFLARWVPKITGEPLEKKRHRSYRDGYRRYVDVIGERDLLSDPISQSLDDFVKCQHSRDTFAYSKLGDRAPAFDSELRGILQAHAVDGALTFRVKTTLSWGTIAG</sequence>
<proteinExistence type="predicted"/>
<dbReference type="CDD" id="cd02440">
    <property type="entry name" value="AdoMet_MTases"/>
    <property type="match status" value="1"/>
</dbReference>
<reference evidence="4" key="1">
    <citation type="submission" date="2020-03" db="EMBL/GenBank/DDBJ databases">
        <title>Genome of Pelagibius litoralis DSM 21314T.</title>
        <authorList>
            <person name="Wang G."/>
        </authorList>
    </citation>
    <scope>NUCLEOTIDE SEQUENCE</scope>
    <source>
        <strain evidence="4">DSM 21314</strain>
    </source>
</reference>
<dbReference type="SUPFAM" id="SSF53335">
    <property type="entry name" value="S-adenosyl-L-methionine-dependent methyltransferases"/>
    <property type="match status" value="1"/>
</dbReference>
<evidence type="ECO:0000256" key="1">
    <source>
        <dbReference type="ARBA" id="ARBA00022603"/>
    </source>
</evidence>
<name>A0A967EWT0_9PROT</name>
<dbReference type="GO" id="GO:0032259">
    <property type="term" value="P:methylation"/>
    <property type="evidence" value="ECO:0007669"/>
    <property type="project" value="UniProtKB-KW"/>
</dbReference>
<dbReference type="GO" id="GO:0008168">
    <property type="term" value="F:methyltransferase activity"/>
    <property type="evidence" value="ECO:0007669"/>
    <property type="project" value="UniProtKB-KW"/>
</dbReference>